<proteinExistence type="predicted"/>
<dbReference type="Gene3D" id="3.30.420.10">
    <property type="entry name" value="Ribonuclease H-like superfamily/Ribonuclease H"/>
    <property type="match status" value="1"/>
</dbReference>
<dbReference type="EMBL" id="CAKOFQ010006656">
    <property type="protein sequence ID" value="CAH1954921.1"/>
    <property type="molecule type" value="Genomic_DNA"/>
</dbReference>
<dbReference type="OrthoDB" id="25402at2759"/>
<accession>A0A9P0JKT4</accession>
<organism evidence="1 2">
    <name type="scientific">Acanthoscelides obtectus</name>
    <name type="common">Bean weevil</name>
    <name type="synonym">Bruchus obtectus</name>
    <dbReference type="NCBI Taxonomy" id="200917"/>
    <lineage>
        <taxon>Eukaryota</taxon>
        <taxon>Metazoa</taxon>
        <taxon>Ecdysozoa</taxon>
        <taxon>Arthropoda</taxon>
        <taxon>Hexapoda</taxon>
        <taxon>Insecta</taxon>
        <taxon>Pterygota</taxon>
        <taxon>Neoptera</taxon>
        <taxon>Endopterygota</taxon>
        <taxon>Coleoptera</taxon>
        <taxon>Polyphaga</taxon>
        <taxon>Cucujiformia</taxon>
        <taxon>Chrysomeloidea</taxon>
        <taxon>Chrysomelidae</taxon>
        <taxon>Bruchinae</taxon>
        <taxon>Bruchini</taxon>
        <taxon>Acanthoscelides</taxon>
    </lineage>
</organism>
<dbReference type="Proteomes" id="UP001152888">
    <property type="component" value="Unassembled WGS sequence"/>
</dbReference>
<dbReference type="GO" id="GO:0003676">
    <property type="term" value="F:nucleic acid binding"/>
    <property type="evidence" value="ECO:0007669"/>
    <property type="project" value="InterPro"/>
</dbReference>
<protein>
    <submittedName>
        <fullName evidence="1">Uncharacterized protein</fullName>
    </submittedName>
</protein>
<reference evidence="1" key="1">
    <citation type="submission" date="2022-03" db="EMBL/GenBank/DDBJ databases">
        <authorList>
            <person name="Sayadi A."/>
        </authorList>
    </citation>
    <scope>NUCLEOTIDE SEQUENCE</scope>
</reference>
<sequence>MAPQYLQATLKHGGGSVIVWGCFAGNRAGDLVRIEGIMRKEQNLEILENHAVPSGQRIVRNNFEFQQDNDPEHSSRLCRNYLEQQQELGAMKITTWPS</sequence>
<name>A0A9P0JKT4_ACAOB</name>
<evidence type="ECO:0000313" key="1">
    <source>
        <dbReference type="EMBL" id="CAH1954921.1"/>
    </source>
</evidence>
<gene>
    <name evidence="1" type="ORF">ACAOBT_LOCUS816</name>
</gene>
<comment type="caution">
    <text evidence="1">The sequence shown here is derived from an EMBL/GenBank/DDBJ whole genome shotgun (WGS) entry which is preliminary data.</text>
</comment>
<dbReference type="AlphaFoldDB" id="A0A9P0JKT4"/>
<evidence type="ECO:0000313" key="2">
    <source>
        <dbReference type="Proteomes" id="UP001152888"/>
    </source>
</evidence>
<dbReference type="InterPro" id="IPR036397">
    <property type="entry name" value="RNaseH_sf"/>
</dbReference>
<keyword evidence="2" id="KW-1185">Reference proteome</keyword>